<comment type="similarity">
    <text evidence="4">Belongs to the Cob(I)alamin adenosyltransferase family.</text>
</comment>
<evidence type="ECO:0000256" key="2">
    <source>
        <dbReference type="ARBA" id="ARBA00022741"/>
    </source>
</evidence>
<evidence type="ECO:0000256" key="4">
    <source>
        <dbReference type="RuleBase" id="RU366026"/>
    </source>
</evidence>
<dbReference type="AlphaFoldDB" id="A0A1F5ZLR0"/>
<dbReference type="PANTHER" id="PTHR12213">
    <property type="entry name" value="CORRINOID ADENOSYLTRANSFERASE"/>
    <property type="match status" value="1"/>
</dbReference>
<dbReference type="EMBL" id="MFJL01000036">
    <property type="protein sequence ID" value="OGG13419.1"/>
    <property type="molecule type" value="Genomic_DNA"/>
</dbReference>
<dbReference type="Pfam" id="PF01923">
    <property type="entry name" value="Cob_adeno_trans"/>
    <property type="match status" value="1"/>
</dbReference>
<dbReference type="Gene3D" id="1.20.1200.10">
    <property type="entry name" value="Cobalamin adenosyltransferase-like"/>
    <property type="match status" value="1"/>
</dbReference>
<dbReference type="InterPro" id="IPR029499">
    <property type="entry name" value="PduO-typ"/>
</dbReference>
<keyword evidence="4" id="KW-0169">Cobalamin biosynthesis</keyword>
<accession>A0A1F5ZLR0</accession>
<evidence type="ECO:0000256" key="1">
    <source>
        <dbReference type="ARBA" id="ARBA00022679"/>
    </source>
</evidence>
<sequence length="183" mass="20895">MNKLKLYTRTGDRGMTSLYGGKRVEKYDLQVESYGTVDELNSSIGVMLSFFSVIPAKAGIHSFYTNIQNDLFLIGSHLSGAKVDLKIIDKRVTDMEKFIDDLDESLTPLNNFILPSGAKDASFSHLSRSICRRAERMVIKLSKSIEIDKKVIMYLNRLSDCLFQTARFLNKENRINDVIWKKD</sequence>
<dbReference type="InterPro" id="IPR036451">
    <property type="entry name" value="CblAdoTrfase-like_sf"/>
</dbReference>
<keyword evidence="1 4" id="KW-0808">Transferase</keyword>
<feature type="domain" description="Cobalamin adenosyltransferase-like" evidence="5">
    <location>
        <begin position="6"/>
        <end position="168"/>
    </location>
</feature>
<keyword evidence="3 4" id="KW-0067">ATP-binding</keyword>
<dbReference type="UniPathway" id="UPA00148">
    <property type="reaction ID" value="UER00233"/>
</dbReference>
<evidence type="ECO:0000259" key="5">
    <source>
        <dbReference type="Pfam" id="PF01923"/>
    </source>
</evidence>
<dbReference type="SUPFAM" id="SSF89028">
    <property type="entry name" value="Cobalamin adenosyltransferase-like"/>
    <property type="match status" value="1"/>
</dbReference>
<protein>
    <recommendedName>
        <fullName evidence="4">Corrinoid adenosyltransferase</fullName>
        <ecNumber evidence="4">2.5.1.17</ecNumber>
    </recommendedName>
    <alternativeName>
        <fullName evidence="4">Cob(II)alamin adenosyltransferase</fullName>
    </alternativeName>
    <alternativeName>
        <fullName evidence="4">Cob(II)yrinic acid a,c-diamide adenosyltransferase</fullName>
    </alternativeName>
    <alternativeName>
        <fullName evidence="4">Cobinamide/cobalamin adenosyltransferase</fullName>
    </alternativeName>
</protein>
<dbReference type="PANTHER" id="PTHR12213:SF0">
    <property type="entry name" value="CORRINOID ADENOSYLTRANSFERASE MMAB"/>
    <property type="match status" value="1"/>
</dbReference>
<comment type="pathway">
    <text evidence="4">Cofactor biosynthesis; adenosylcobalamin biosynthesis; adenosylcobalamin from cob(II)yrinate a,c-diamide: step 2/7.</text>
</comment>
<comment type="caution">
    <text evidence="6">The sequence shown here is derived from an EMBL/GenBank/DDBJ whole genome shotgun (WGS) entry which is preliminary data.</text>
</comment>
<dbReference type="GO" id="GO:0005524">
    <property type="term" value="F:ATP binding"/>
    <property type="evidence" value="ECO:0007669"/>
    <property type="project" value="UniProtKB-UniRule"/>
</dbReference>
<proteinExistence type="inferred from homology"/>
<dbReference type="STRING" id="1798382.A3D77_04970"/>
<evidence type="ECO:0000313" key="7">
    <source>
        <dbReference type="Proteomes" id="UP000176923"/>
    </source>
</evidence>
<reference evidence="6 7" key="1">
    <citation type="journal article" date="2016" name="Nat. Commun.">
        <title>Thousands of microbial genomes shed light on interconnected biogeochemical processes in an aquifer system.</title>
        <authorList>
            <person name="Anantharaman K."/>
            <person name="Brown C.T."/>
            <person name="Hug L.A."/>
            <person name="Sharon I."/>
            <person name="Castelle C.J."/>
            <person name="Probst A.J."/>
            <person name="Thomas B.C."/>
            <person name="Singh A."/>
            <person name="Wilkins M.J."/>
            <person name="Karaoz U."/>
            <person name="Brodie E.L."/>
            <person name="Williams K.H."/>
            <person name="Hubbard S.S."/>
            <person name="Banfield J.F."/>
        </authorList>
    </citation>
    <scope>NUCLEOTIDE SEQUENCE [LARGE SCALE GENOMIC DNA]</scope>
</reference>
<name>A0A1F5ZLR0_9BACT</name>
<dbReference type="GO" id="GO:0009236">
    <property type="term" value="P:cobalamin biosynthetic process"/>
    <property type="evidence" value="ECO:0007669"/>
    <property type="project" value="UniProtKB-UniRule"/>
</dbReference>
<dbReference type="EC" id="2.5.1.17" evidence="4"/>
<evidence type="ECO:0000313" key="6">
    <source>
        <dbReference type="EMBL" id="OGG13419.1"/>
    </source>
</evidence>
<comment type="catalytic activity">
    <reaction evidence="4">
        <text>2 cob(II)alamin + reduced [electron-transfer flavoprotein] + 2 ATP = 2 adenosylcob(III)alamin + 2 triphosphate + oxidized [electron-transfer flavoprotein] + 3 H(+)</text>
        <dbReference type="Rhea" id="RHEA:28671"/>
        <dbReference type="Rhea" id="RHEA-COMP:10685"/>
        <dbReference type="Rhea" id="RHEA-COMP:10686"/>
        <dbReference type="ChEBI" id="CHEBI:15378"/>
        <dbReference type="ChEBI" id="CHEBI:16304"/>
        <dbReference type="ChEBI" id="CHEBI:18036"/>
        <dbReference type="ChEBI" id="CHEBI:18408"/>
        <dbReference type="ChEBI" id="CHEBI:30616"/>
        <dbReference type="ChEBI" id="CHEBI:57692"/>
        <dbReference type="ChEBI" id="CHEBI:58307"/>
        <dbReference type="EC" id="2.5.1.17"/>
    </reaction>
</comment>
<organism evidence="6 7">
    <name type="scientific">Candidatus Gottesmanbacteria bacterium RIFCSPHIGHO2_02_FULL_39_11</name>
    <dbReference type="NCBI Taxonomy" id="1798382"/>
    <lineage>
        <taxon>Bacteria</taxon>
        <taxon>Candidatus Gottesmaniibacteriota</taxon>
    </lineage>
</organism>
<dbReference type="NCBIfam" id="TIGR00636">
    <property type="entry name" value="PduO_Nterm"/>
    <property type="match status" value="1"/>
</dbReference>
<dbReference type="GO" id="GO:0008817">
    <property type="term" value="F:corrinoid adenosyltransferase activity"/>
    <property type="evidence" value="ECO:0007669"/>
    <property type="project" value="UniProtKB-UniRule"/>
</dbReference>
<dbReference type="InterPro" id="IPR016030">
    <property type="entry name" value="CblAdoTrfase-like"/>
</dbReference>
<dbReference type="Proteomes" id="UP000176923">
    <property type="component" value="Unassembled WGS sequence"/>
</dbReference>
<evidence type="ECO:0000256" key="3">
    <source>
        <dbReference type="ARBA" id="ARBA00022840"/>
    </source>
</evidence>
<gene>
    <name evidence="6" type="ORF">A3D77_04970</name>
</gene>
<keyword evidence="2 4" id="KW-0547">Nucleotide-binding</keyword>
<comment type="catalytic activity">
    <reaction evidence="4">
        <text>2 cob(II)yrinate a,c diamide + reduced [electron-transfer flavoprotein] + 2 ATP = 2 adenosylcob(III)yrinate a,c-diamide + 2 triphosphate + oxidized [electron-transfer flavoprotein] + 3 H(+)</text>
        <dbReference type="Rhea" id="RHEA:11528"/>
        <dbReference type="Rhea" id="RHEA-COMP:10685"/>
        <dbReference type="Rhea" id="RHEA-COMP:10686"/>
        <dbReference type="ChEBI" id="CHEBI:15378"/>
        <dbReference type="ChEBI" id="CHEBI:18036"/>
        <dbReference type="ChEBI" id="CHEBI:30616"/>
        <dbReference type="ChEBI" id="CHEBI:57692"/>
        <dbReference type="ChEBI" id="CHEBI:58307"/>
        <dbReference type="ChEBI" id="CHEBI:58503"/>
        <dbReference type="ChEBI" id="CHEBI:58537"/>
        <dbReference type="EC" id="2.5.1.17"/>
    </reaction>
</comment>